<dbReference type="EMBL" id="ML742030">
    <property type="protein sequence ID" value="KAE8154378.1"/>
    <property type="molecule type" value="Genomic_DNA"/>
</dbReference>
<reference evidence="4 5" key="1">
    <citation type="submission" date="2019-04" db="EMBL/GenBank/DDBJ databases">
        <title>Friends and foes A comparative genomics study of 23 Aspergillus species from section Flavi.</title>
        <authorList>
            <consortium name="DOE Joint Genome Institute"/>
            <person name="Kjaerbolling I."/>
            <person name="Vesth T."/>
            <person name="Frisvad J.C."/>
            <person name="Nybo J.L."/>
            <person name="Theobald S."/>
            <person name="Kildgaard S."/>
            <person name="Isbrandt T."/>
            <person name="Kuo A."/>
            <person name="Sato A."/>
            <person name="Lyhne E.K."/>
            <person name="Kogle M.E."/>
            <person name="Wiebenga A."/>
            <person name="Kun R.S."/>
            <person name="Lubbers R.J."/>
            <person name="Makela M.R."/>
            <person name="Barry K."/>
            <person name="Chovatia M."/>
            <person name="Clum A."/>
            <person name="Daum C."/>
            <person name="Haridas S."/>
            <person name="He G."/>
            <person name="LaButti K."/>
            <person name="Lipzen A."/>
            <person name="Mondo S."/>
            <person name="Riley R."/>
            <person name="Salamov A."/>
            <person name="Simmons B.A."/>
            <person name="Magnuson J.K."/>
            <person name="Henrissat B."/>
            <person name="Mortensen U.H."/>
            <person name="Larsen T.O."/>
            <person name="Devries R.P."/>
            <person name="Grigoriev I.V."/>
            <person name="Machida M."/>
            <person name="Baker S.E."/>
            <person name="Andersen M.R."/>
        </authorList>
    </citation>
    <scope>NUCLEOTIDE SEQUENCE [LARGE SCALE GENOMIC DNA]</scope>
    <source>
        <strain evidence="4 5">IBT 18842</strain>
    </source>
</reference>
<dbReference type="CDD" id="cd05259">
    <property type="entry name" value="PCBER_SDR_a"/>
    <property type="match status" value="1"/>
</dbReference>
<dbReference type="InterPro" id="IPR008030">
    <property type="entry name" value="NmrA-like"/>
</dbReference>
<evidence type="ECO:0000259" key="3">
    <source>
        <dbReference type="Pfam" id="PF05368"/>
    </source>
</evidence>
<name>A0A5N6U6Z2_ASPAV</name>
<keyword evidence="2" id="KW-0560">Oxidoreductase</keyword>
<sequence length="300" mass="31960">MPQIKNVAIAGATGTLGTPILHALIASNLFTITVLTRPTTQATFPPNITVTPVSYDSITDLIAALTNQDALISVLPDSAIPSQTTLIQACVRTGVKRFIPSEFSADVGNPLAATLPVYHSRILIHGVLEKTAQENPGFTYSLLRHGPFLDWSLGIGALVDFKSETPAFYDGGDRPFSATTLGSIGRAVVGVLSHVEETKNRAVYVHDLVTSQREILGLARKVAPGRVWRPVLVSTAQAEEKGRAEWAAGRRDLGAMLGMLVRAIFAEGYGGEFGTVDNEVLGLGFMGVEELEGLVRGVLV</sequence>
<proteinExistence type="predicted"/>
<gene>
    <name evidence="4" type="ORF">BDV25DRAFT_172398</name>
</gene>
<protein>
    <recommendedName>
        <fullName evidence="3">NmrA-like domain-containing protein</fullName>
    </recommendedName>
</protein>
<evidence type="ECO:0000313" key="5">
    <source>
        <dbReference type="Proteomes" id="UP000325780"/>
    </source>
</evidence>
<dbReference type="SUPFAM" id="SSF51735">
    <property type="entry name" value="NAD(P)-binding Rossmann-fold domains"/>
    <property type="match status" value="1"/>
</dbReference>
<dbReference type="Gene3D" id="3.40.50.720">
    <property type="entry name" value="NAD(P)-binding Rossmann-like Domain"/>
    <property type="match status" value="1"/>
</dbReference>
<dbReference type="PANTHER" id="PTHR47706">
    <property type="entry name" value="NMRA-LIKE FAMILY PROTEIN"/>
    <property type="match status" value="1"/>
</dbReference>
<organism evidence="4 5">
    <name type="scientific">Aspergillus avenaceus</name>
    <dbReference type="NCBI Taxonomy" id="36643"/>
    <lineage>
        <taxon>Eukaryota</taxon>
        <taxon>Fungi</taxon>
        <taxon>Dikarya</taxon>
        <taxon>Ascomycota</taxon>
        <taxon>Pezizomycotina</taxon>
        <taxon>Eurotiomycetes</taxon>
        <taxon>Eurotiomycetidae</taxon>
        <taxon>Eurotiales</taxon>
        <taxon>Aspergillaceae</taxon>
        <taxon>Aspergillus</taxon>
        <taxon>Aspergillus subgen. Circumdati</taxon>
    </lineage>
</organism>
<dbReference type="Gene3D" id="3.90.25.10">
    <property type="entry name" value="UDP-galactose 4-epimerase, domain 1"/>
    <property type="match status" value="1"/>
</dbReference>
<dbReference type="Pfam" id="PF05368">
    <property type="entry name" value="NmrA"/>
    <property type="match status" value="1"/>
</dbReference>
<dbReference type="Proteomes" id="UP000325780">
    <property type="component" value="Unassembled WGS sequence"/>
</dbReference>
<evidence type="ECO:0000256" key="1">
    <source>
        <dbReference type="ARBA" id="ARBA00022857"/>
    </source>
</evidence>
<dbReference type="OrthoDB" id="9974981at2759"/>
<feature type="domain" description="NmrA-like" evidence="3">
    <location>
        <begin position="5"/>
        <end position="223"/>
    </location>
</feature>
<dbReference type="GO" id="GO:0016491">
    <property type="term" value="F:oxidoreductase activity"/>
    <property type="evidence" value="ECO:0007669"/>
    <property type="project" value="UniProtKB-KW"/>
</dbReference>
<evidence type="ECO:0000256" key="2">
    <source>
        <dbReference type="ARBA" id="ARBA00023002"/>
    </source>
</evidence>
<keyword evidence="5" id="KW-1185">Reference proteome</keyword>
<dbReference type="AlphaFoldDB" id="A0A5N6U6Z2"/>
<dbReference type="InterPro" id="IPR045312">
    <property type="entry name" value="PCBER-like"/>
</dbReference>
<dbReference type="InterPro" id="IPR036291">
    <property type="entry name" value="NAD(P)-bd_dom_sf"/>
</dbReference>
<accession>A0A5N6U6Z2</accession>
<dbReference type="PANTHER" id="PTHR47706:SF1">
    <property type="entry name" value="CIPA-LIKE, PUTATIVE (AFU_ORTHOLOGUE AFUA_1G12460)-RELATED"/>
    <property type="match status" value="1"/>
</dbReference>
<evidence type="ECO:0000313" key="4">
    <source>
        <dbReference type="EMBL" id="KAE8154378.1"/>
    </source>
</evidence>
<keyword evidence="1" id="KW-0521">NADP</keyword>
<dbReference type="InterPro" id="IPR051609">
    <property type="entry name" value="NmrA/Isoflavone_reductase-like"/>
</dbReference>